<sequence length="273" mass="29760">MAHDPGENERTVEALVATALRGVPESSEAWEAIRVLHRRGGEAVFDAASALLRSRLPHERARGADILAQLEQPADVRSRAADRMLPLLNEEQDAQVLSSLIAGLGHLEDARVPQAIAPFRDHPSAQVRGAVLLSLLKSPGAEPLSVLLPFLDDVDEGVRGLAMAHLRTLPPEVDTPALRDSLVRRMDDGSPVLRAEAVLLLAQRKDPRMLAPLRKALRRSRVRQEFVEAAGALGEPTLLPALRALEGQRQDDRPFTRVLAQAIALLEKGDLDQ</sequence>
<gene>
    <name evidence="1" type="ordered locus">COCOR_05501</name>
</gene>
<dbReference type="InterPro" id="IPR016024">
    <property type="entry name" value="ARM-type_fold"/>
</dbReference>
<dbReference type="OrthoDB" id="278248at2"/>
<protein>
    <recommendedName>
        <fullName evidence="3">HEAT repeat-containing PBS lyase</fullName>
    </recommendedName>
</protein>
<name>H8MZ65_CORCM</name>
<dbReference type="Proteomes" id="UP000007587">
    <property type="component" value="Chromosome"/>
</dbReference>
<dbReference type="RefSeq" id="WP_014398291.1">
    <property type="nucleotide sequence ID" value="NC_017030.1"/>
</dbReference>
<dbReference type="EMBL" id="CP003389">
    <property type="protein sequence ID" value="AFE06413.1"/>
    <property type="molecule type" value="Genomic_DNA"/>
</dbReference>
<reference evidence="1 2" key="1">
    <citation type="journal article" date="2012" name="J. Bacteriol.">
        <title>Complete Genome Sequence of the Fruiting Myxobacterium Corallococcus coralloides DSM 2259.</title>
        <authorList>
            <person name="Huntley S."/>
            <person name="Zhang Y."/>
            <person name="Treuner-Lange A."/>
            <person name="Kneip S."/>
            <person name="Sensen C.W."/>
            <person name="Sogaard-Andersen L."/>
        </authorList>
    </citation>
    <scope>NUCLEOTIDE SEQUENCE [LARGE SCALE GENOMIC DNA]</scope>
    <source>
        <strain evidence="2">ATCC 25202 / DSM 2259 / NBRC 100086 / M2</strain>
    </source>
</reference>
<proteinExistence type="predicted"/>
<dbReference type="HOGENOM" id="CLU_086608_0_0_7"/>
<evidence type="ECO:0000313" key="1">
    <source>
        <dbReference type="EMBL" id="AFE06413.1"/>
    </source>
</evidence>
<accession>H8MZ65</accession>
<dbReference type="eggNOG" id="COG1413">
    <property type="taxonomic scope" value="Bacteria"/>
</dbReference>
<dbReference type="AlphaFoldDB" id="H8MZ65"/>
<dbReference type="KEGG" id="ccx:COCOR_05501"/>
<dbReference type="InParanoid" id="H8MZ65"/>
<dbReference type="Pfam" id="PF13646">
    <property type="entry name" value="HEAT_2"/>
    <property type="match status" value="1"/>
</dbReference>
<dbReference type="Gene3D" id="1.25.10.10">
    <property type="entry name" value="Leucine-rich Repeat Variant"/>
    <property type="match status" value="1"/>
</dbReference>
<dbReference type="STRING" id="1144275.COCOR_05501"/>
<reference evidence="2" key="2">
    <citation type="submission" date="2012-03" db="EMBL/GenBank/DDBJ databases">
        <title>Genome sequence of the fruiting myxobacterium Corallococcus coralloides DSM 2259.</title>
        <authorList>
            <person name="Huntley S."/>
            <person name="Zhang Y."/>
            <person name="Treuner-Lange A."/>
            <person name="Sensen C.W."/>
            <person name="Sogaard-Andersen L."/>
        </authorList>
    </citation>
    <scope>NUCLEOTIDE SEQUENCE [LARGE SCALE GENOMIC DNA]</scope>
    <source>
        <strain evidence="2">ATCC 25202 / DSM 2259 / NBRC 100086 / M2</strain>
    </source>
</reference>
<keyword evidence="2" id="KW-1185">Reference proteome</keyword>
<dbReference type="SUPFAM" id="SSF48371">
    <property type="entry name" value="ARM repeat"/>
    <property type="match status" value="1"/>
</dbReference>
<organism evidence="1 2">
    <name type="scientific">Corallococcus coralloides (strain ATCC 25202 / DSM 2259 / NBRC 100086 / M2)</name>
    <name type="common">Myxococcus coralloides</name>
    <dbReference type="NCBI Taxonomy" id="1144275"/>
    <lineage>
        <taxon>Bacteria</taxon>
        <taxon>Pseudomonadati</taxon>
        <taxon>Myxococcota</taxon>
        <taxon>Myxococcia</taxon>
        <taxon>Myxococcales</taxon>
        <taxon>Cystobacterineae</taxon>
        <taxon>Myxococcaceae</taxon>
        <taxon>Corallococcus</taxon>
    </lineage>
</organism>
<evidence type="ECO:0008006" key="3">
    <source>
        <dbReference type="Google" id="ProtNLM"/>
    </source>
</evidence>
<dbReference type="InterPro" id="IPR011989">
    <property type="entry name" value="ARM-like"/>
</dbReference>
<evidence type="ECO:0000313" key="2">
    <source>
        <dbReference type="Proteomes" id="UP000007587"/>
    </source>
</evidence>